<proteinExistence type="predicted"/>
<reference evidence="3 4" key="2">
    <citation type="submission" date="2020-09" db="EMBL/GenBank/DDBJ databases">
        <authorList>
            <person name="Chen F.-J."/>
            <person name="Lee Y.-T."/>
        </authorList>
    </citation>
    <scope>NUCLEOTIDE SEQUENCE [LARGE SCALE GENOMIC DNA]</scope>
    <source>
        <strain evidence="1 3">AS39</strain>
        <strain evidence="2 4">AS42</strain>
    </source>
</reference>
<protein>
    <submittedName>
        <fullName evidence="1">Uncharacterized protein</fullName>
    </submittedName>
</protein>
<dbReference type="GeneID" id="60737604"/>
<dbReference type="Proteomes" id="UP000516672">
    <property type="component" value="Chromosome"/>
</dbReference>
<dbReference type="EMBL" id="CP061646">
    <property type="protein sequence ID" value="QNX72693.1"/>
    <property type="molecule type" value="Genomic_DNA"/>
</dbReference>
<reference evidence="1" key="3">
    <citation type="submission" date="2021-03" db="EMBL/GenBank/DDBJ databases">
        <title>Clinical and molecular characterization of Acinetobacter seifertii in Taiwan.</title>
        <authorList>
            <person name="Li L.-H."/>
            <person name="Yang Y.-S."/>
            <person name="Sun J.-R."/>
            <person name="Huang T.-W."/>
            <person name="Huang W.-C."/>
            <person name="Wang Y.-C."/>
            <person name="Kuo T.-H."/>
            <person name="Kuo S.-C."/>
            <person name="Chen T.-L."/>
        </authorList>
    </citation>
    <scope>NUCLEOTIDE SEQUENCE</scope>
    <source>
        <strain evidence="1">AS39</strain>
    </source>
</reference>
<name>A0A7H2TYQ1_9GAMM</name>
<reference evidence="3" key="1">
    <citation type="submission" date="2020-09" db="EMBL/GenBank/DDBJ databases">
        <title>Clinical and molecular characterization of Acinetobacter seifertii in Taiwan.</title>
        <authorList>
            <person name="Li L.-H."/>
            <person name="Yang Y.-S."/>
            <person name="Sun J.-R."/>
            <person name="Huang T.-W."/>
            <person name="Huang W.-C."/>
            <person name="Wang Y.-C."/>
            <person name="Kuo T.-H."/>
            <person name="Kuo S.-C."/>
            <person name="Chen T.-L."/>
        </authorList>
    </citation>
    <scope>NUCLEOTIDE SEQUENCE [LARGE SCALE GENOMIC DNA]</scope>
    <source>
        <strain evidence="3">AS39</strain>
        <strain evidence="2 4">AS42</strain>
    </source>
</reference>
<evidence type="ECO:0000313" key="2">
    <source>
        <dbReference type="EMBL" id="QOD73565.1"/>
    </source>
</evidence>
<evidence type="ECO:0000313" key="1">
    <source>
        <dbReference type="EMBL" id="QNX72693.1"/>
    </source>
</evidence>
<evidence type="ECO:0000313" key="3">
    <source>
        <dbReference type="Proteomes" id="UP000516666"/>
    </source>
</evidence>
<evidence type="ECO:0000313" key="4">
    <source>
        <dbReference type="Proteomes" id="UP000516672"/>
    </source>
</evidence>
<sequence length="42" mass="4866">MPLVTIVNDELKTSDLFWDLIRVKVINSLTEISYILFLQNIG</sequence>
<organism evidence="1 3">
    <name type="scientific">Acinetobacter seifertii</name>
    <dbReference type="NCBI Taxonomy" id="1530123"/>
    <lineage>
        <taxon>Bacteria</taxon>
        <taxon>Pseudomonadati</taxon>
        <taxon>Pseudomonadota</taxon>
        <taxon>Gammaproteobacteria</taxon>
        <taxon>Moraxellales</taxon>
        <taxon>Moraxellaceae</taxon>
        <taxon>Acinetobacter</taxon>
        <taxon>Acinetobacter calcoaceticus/baumannii complex</taxon>
    </lineage>
</organism>
<dbReference type="OrthoDB" id="9877114at2"/>
<accession>A0A7H2TYQ1</accession>
<dbReference type="AlphaFoldDB" id="A0A7H2TYQ1"/>
<dbReference type="RefSeq" id="WP_002053279.1">
    <property type="nucleotide sequence ID" value="NZ_BKGQ01000010.1"/>
</dbReference>
<dbReference type="Proteomes" id="UP000516666">
    <property type="component" value="Chromosome"/>
</dbReference>
<gene>
    <name evidence="1" type="ORF">IC776_01970</name>
    <name evidence="2" type="ORF">IC779_01950</name>
</gene>
<dbReference type="EMBL" id="CP061828">
    <property type="protein sequence ID" value="QOD73565.1"/>
    <property type="molecule type" value="Genomic_DNA"/>
</dbReference>